<accession>A0A9D3SID0</accession>
<feature type="region of interest" description="Disordered" evidence="1">
    <location>
        <begin position="1"/>
        <end position="25"/>
    </location>
</feature>
<keyword evidence="3" id="KW-1185">Reference proteome</keyword>
<gene>
    <name evidence="2" type="ORF">KOW79_016376</name>
</gene>
<name>A0A9D3SID0_9TELE</name>
<dbReference type="AlphaFoldDB" id="A0A9D3SID0"/>
<comment type="caution">
    <text evidence="2">The sequence shown here is derived from an EMBL/GenBank/DDBJ whole genome shotgun (WGS) entry which is preliminary data.</text>
</comment>
<evidence type="ECO:0000313" key="3">
    <source>
        <dbReference type="Proteomes" id="UP000824219"/>
    </source>
</evidence>
<dbReference type="EMBL" id="JAHKSW010000019">
    <property type="protein sequence ID" value="KAG7320523.1"/>
    <property type="molecule type" value="Genomic_DNA"/>
</dbReference>
<reference evidence="2 3" key="1">
    <citation type="submission" date="2021-06" db="EMBL/GenBank/DDBJ databases">
        <title>Chromosome-level genome assembly of the red-tail catfish (Hemibagrus wyckioides).</title>
        <authorList>
            <person name="Shao F."/>
        </authorList>
    </citation>
    <scope>NUCLEOTIDE SEQUENCE [LARGE SCALE GENOMIC DNA]</scope>
    <source>
        <strain evidence="2">EC202008001</strain>
        <tissue evidence="2">Blood</tissue>
    </source>
</reference>
<evidence type="ECO:0000313" key="2">
    <source>
        <dbReference type="EMBL" id="KAG7320523.1"/>
    </source>
</evidence>
<protein>
    <submittedName>
        <fullName evidence="2">Uncharacterized protein</fullName>
    </submittedName>
</protein>
<sequence length="66" mass="7504">MVSLVRKSNKSSGFEEEEEEEEEATGIWLNAWNKSVENLWLECGSRRLVRTPLDLYGLCSVTLLSA</sequence>
<proteinExistence type="predicted"/>
<evidence type="ECO:0000256" key="1">
    <source>
        <dbReference type="SAM" id="MobiDB-lite"/>
    </source>
</evidence>
<organism evidence="2 3">
    <name type="scientific">Hemibagrus wyckioides</name>
    <dbReference type="NCBI Taxonomy" id="337641"/>
    <lineage>
        <taxon>Eukaryota</taxon>
        <taxon>Metazoa</taxon>
        <taxon>Chordata</taxon>
        <taxon>Craniata</taxon>
        <taxon>Vertebrata</taxon>
        <taxon>Euteleostomi</taxon>
        <taxon>Actinopterygii</taxon>
        <taxon>Neopterygii</taxon>
        <taxon>Teleostei</taxon>
        <taxon>Ostariophysi</taxon>
        <taxon>Siluriformes</taxon>
        <taxon>Bagridae</taxon>
        <taxon>Hemibagrus</taxon>
    </lineage>
</organism>
<feature type="compositionally biased region" description="Acidic residues" evidence="1">
    <location>
        <begin position="14"/>
        <end position="24"/>
    </location>
</feature>
<dbReference type="Proteomes" id="UP000824219">
    <property type="component" value="Linkage Group LG19"/>
</dbReference>